<accession>A0ABV7IYM7</accession>
<dbReference type="GO" id="GO:0016757">
    <property type="term" value="F:glycosyltransferase activity"/>
    <property type="evidence" value="ECO:0007669"/>
    <property type="project" value="UniProtKB-KW"/>
</dbReference>
<feature type="transmembrane region" description="Helical" evidence="8">
    <location>
        <begin position="202"/>
        <end position="223"/>
    </location>
</feature>
<evidence type="ECO:0000256" key="7">
    <source>
        <dbReference type="ARBA" id="ARBA00023136"/>
    </source>
</evidence>
<feature type="transmembrane region" description="Helical" evidence="8">
    <location>
        <begin position="309"/>
        <end position="326"/>
    </location>
</feature>
<feature type="transmembrane region" description="Helical" evidence="8">
    <location>
        <begin position="284"/>
        <end position="303"/>
    </location>
</feature>
<evidence type="ECO:0000256" key="3">
    <source>
        <dbReference type="ARBA" id="ARBA00022676"/>
    </source>
</evidence>
<evidence type="ECO:0000256" key="8">
    <source>
        <dbReference type="SAM" id="Phobius"/>
    </source>
</evidence>
<dbReference type="RefSeq" id="WP_380072055.1">
    <property type="nucleotide sequence ID" value="NZ_JBHRTO010000001.1"/>
</dbReference>
<feature type="transmembrane region" description="Helical" evidence="8">
    <location>
        <begin position="6"/>
        <end position="26"/>
    </location>
</feature>
<keyword evidence="2" id="KW-1003">Cell membrane</keyword>
<evidence type="ECO:0000256" key="1">
    <source>
        <dbReference type="ARBA" id="ARBA00004651"/>
    </source>
</evidence>
<keyword evidence="3 10" id="KW-0328">Glycosyltransferase</keyword>
<feature type="domain" description="Glycosyltransferase RgtA/B/C/D-like" evidence="9">
    <location>
        <begin position="59"/>
        <end position="216"/>
    </location>
</feature>
<evidence type="ECO:0000313" key="10">
    <source>
        <dbReference type="EMBL" id="MFC3180431.1"/>
    </source>
</evidence>
<feature type="transmembrane region" description="Helical" evidence="8">
    <location>
        <begin position="252"/>
        <end position="272"/>
    </location>
</feature>
<dbReference type="Proteomes" id="UP001595547">
    <property type="component" value="Unassembled WGS sequence"/>
</dbReference>
<keyword evidence="5 8" id="KW-0812">Transmembrane</keyword>
<keyword evidence="11" id="KW-1185">Reference proteome</keyword>
<keyword evidence="7 8" id="KW-0472">Membrane</keyword>
<evidence type="ECO:0000256" key="6">
    <source>
        <dbReference type="ARBA" id="ARBA00022989"/>
    </source>
</evidence>
<dbReference type="PANTHER" id="PTHR33908">
    <property type="entry name" value="MANNOSYLTRANSFERASE YKCB-RELATED"/>
    <property type="match status" value="1"/>
</dbReference>
<keyword evidence="6 8" id="KW-1133">Transmembrane helix</keyword>
<evidence type="ECO:0000313" key="11">
    <source>
        <dbReference type="Proteomes" id="UP001595547"/>
    </source>
</evidence>
<feature type="transmembrane region" description="Helical" evidence="8">
    <location>
        <begin position="333"/>
        <end position="353"/>
    </location>
</feature>
<organism evidence="10 11">
    <name type="scientific">Cypionkella sinensis</name>
    <dbReference type="NCBI Taxonomy" id="1756043"/>
    <lineage>
        <taxon>Bacteria</taxon>
        <taxon>Pseudomonadati</taxon>
        <taxon>Pseudomonadota</taxon>
        <taxon>Alphaproteobacteria</taxon>
        <taxon>Rhodobacterales</taxon>
        <taxon>Paracoccaceae</taxon>
        <taxon>Cypionkella</taxon>
    </lineage>
</organism>
<dbReference type="Pfam" id="PF13231">
    <property type="entry name" value="PMT_2"/>
    <property type="match status" value="1"/>
</dbReference>
<evidence type="ECO:0000256" key="4">
    <source>
        <dbReference type="ARBA" id="ARBA00022679"/>
    </source>
</evidence>
<gene>
    <name evidence="10" type="ORF">ACFOGH_05485</name>
</gene>
<name>A0ABV7IYM7_9RHOB</name>
<evidence type="ECO:0000259" key="9">
    <source>
        <dbReference type="Pfam" id="PF13231"/>
    </source>
</evidence>
<feature type="transmembrane region" description="Helical" evidence="8">
    <location>
        <begin position="392"/>
        <end position="415"/>
    </location>
</feature>
<protein>
    <submittedName>
        <fullName evidence="10">ArnT family glycosyltransferase</fullName>
        <ecNumber evidence="10">2.4.-.-</ecNumber>
    </submittedName>
</protein>
<comment type="subcellular location">
    <subcellularLocation>
        <location evidence="1">Cell membrane</location>
        <topology evidence="1">Multi-pass membrane protein</topology>
    </subcellularLocation>
</comment>
<feature type="transmembrane region" description="Helical" evidence="8">
    <location>
        <begin position="113"/>
        <end position="145"/>
    </location>
</feature>
<dbReference type="InterPro" id="IPR050297">
    <property type="entry name" value="LipidA_mod_glycosyltrf_83"/>
</dbReference>
<dbReference type="PANTHER" id="PTHR33908:SF3">
    <property type="entry name" value="UNDECAPRENYL PHOSPHATE-ALPHA-4-AMINO-4-DEOXY-L-ARABINOSE ARABINOSYL TRANSFERASE"/>
    <property type="match status" value="1"/>
</dbReference>
<dbReference type="EMBL" id="JBHRTO010000001">
    <property type="protein sequence ID" value="MFC3180431.1"/>
    <property type="molecule type" value="Genomic_DNA"/>
</dbReference>
<evidence type="ECO:0000256" key="2">
    <source>
        <dbReference type="ARBA" id="ARBA00022475"/>
    </source>
</evidence>
<feature type="transmembrane region" description="Helical" evidence="8">
    <location>
        <begin position="157"/>
        <end position="190"/>
    </location>
</feature>
<comment type="caution">
    <text evidence="10">The sequence shown here is derived from an EMBL/GenBank/DDBJ whole genome shotgun (WGS) entry which is preliminary data.</text>
</comment>
<sequence>MLGKLWPILIGVAVVLAALVAMRPLLPIDETRYLSVAWEMWLSGDPVHLTKNGEMYTHKTPLLFVLINLVWLVTGVSEFAARLVGPACAVAMVAGTALLARRLWPAENLSIRAALILSGFPVFLIYGSATMFDALLALGVLGGIASLWRIGQGRGGWAWFGLALAFGVYAKGPVILVHLIPALLTMPYWAPNPPKAAQIGKGFAGALLIALALIALWLVPTLITATPEFRTELLWTQSAARVAGGMAHDRPFWFLAALLPLLLFPWGWSIRLWRGFSGAWCDPAIKLCTIWATSTLILFSLISGKQAHYLLPAYPALALLFAYASTRAKAGSMAWVALLMVAAGAGAVGTGLIPAKADLAQLAPSWPLTVFAVLCMILALLIWRLPRISGHLLAGAGVALGLHGVIATTGLYAAYDGQALANTLATHEAGGLAVINQEYHAEVNFLARLTTPVALTPDLASLTTWAQAHPNGMIFGRVKENPLTAAPQQVFHFFSQDWGLWPASQAK</sequence>
<reference evidence="11" key="1">
    <citation type="journal article" date="2019" name="Int. J. Syst. Evol. Microbiol.">
        <title>The Global Catalogue of Microorganisms (GCM) 10K type strain sequencing project: providing services to taxonomists for standard genome sequencing and annotation.</title>
        <authorList>
            <consortium name="The Broad Institute Genomics Platform"/>
            <consortium name="The Broad Institute Genome Sequencing Center for Infectious Disease"/>
            <person name="Wu L."/>
            <person name="Ma J."/>
        </authorList>
    </citation>
    <scope>NUCLEOTIDE SEQUENCE [LARGE SCALE GENOMIC DNA]</scope>
    <source>
        <strain evidence="11">KCTC 52039</strain>
    </source>
</reference>
<keyword evidence="4 10" id="KW-0808">Transferase</keyword>
<feature type="transmembrane region" description="Helical" evidence="8">
    <location>
        <begin position="365"/>
        <end position="385"/>
    </location>
</feature>
<evidence type="ECO:0000256" key="5">
    <source>
        <dbReference type="ARBA" id="ARBA00022692"/>
    </source>
</evidence>
<proteinExistence type="predicted"/>
<feature type="transmembrane region" description="Helical" evidence="8">
    <location>
        <begin position="83"/>
        <end position="101"/>
    </location>
</feature>
<dbReference type="InterPro" id="IPR038731">
    <property type="entry name" value="RgtA/B/C-like"/>
</dbReference>
<dbReference type="EC" id="2.4.-.-" evidence="10"/>